<evidence type="ECO:0000313" key="2">
    <source>
        <dbReference type="Proteomes" id="UP000186955"/>
    </source>
</evidence>
<proteinExistence type="predicted"/>
<comment type="caution">
    <text evidence="1">The sequence shown here is derived from an EMBL/GenBank/DDBJ whole genome shotgun (WGS) entry which is preliminary data.</text>
</comment>
<accession>A0A1Q5T885</accession>
<evidence type="ECO:0000313" key="1">
    <source>
        <dbReference type="EMBL" id="OKO96449.1"/>
    </source>
</evidence>
<dbReference type="AlphaFoldDB" id="A0A1Q5T885"/>
<dbReference type="Proteomes" id="UP000186955">
    <property type="component" value="Unassembled WGS sequence"/>
</dbReference>
<gene>
    <name evidence="1" type="ORF">PENSUB_10624</name>
</gene>
<protein>
    <submittedName>
        <fullName evidence="1">Uncharacterized protein</fullName>
    </submittedName>
</protein>
<keyword evidence="2" id="KW-1185">Reference proteome</keyword>
<organism evidence="1 2">
    <name type="scientific">Penicillium subrubescens</name>
    <dbReference type="NCBI Taxonomy" id="1316194"/>
    <lineage>
        <taxon>Eukaryota</taxon>
        <taxon>Fungi</taxon>
        <taxon>Dikarya</taxon>
        <taxon>Ascomycota</taxon>
        <taxon>Pezizomycotina</taxon>
        <taxon>Eurotiomycetes</taxon>
        <taxon>Eurotiomycetidae</taxon>
        <taxon>Eurotiales</taxon>
        <taxon>Aspergillaceae</taxon>
        <taxon>Penicillium</taxon>
    </lineage>
</organism>
<dbReference type="EMBL" id="MNBE01000698">
    <property type="protein sequence ID" value="OKO96449.1"/>
    <property type="molecule type" value="Genomic_DNA"/>
</dbReference>
<reference evidence="1 2" key="1">
    <citation type="submission" date="2016-10" db="EMBL/GenBank/DDBJ databases">
        <title>Genome sequence of the ascomycete fungus Penicillium subrubescens.</title>
        <authorList>
            <person name="De Vries R.P."/>
            <person name="Peng M."/>
            <person name="Dilokpimol A."/>
            <person name="Hilden K."/>
            <person name="Makela M.R."/>
            <person name="Grigoriev I."/>
            <person name="Riley R."/>
            <person name="Granchi Z."/>
        </authorList>
    </citation>
    <scope>NUCLEOTIDE SEQUENCE [LARGE SCALE GENOMIC DNA]</scope>
    <source>
        <strain evidence="1 2">CBS 132785</strain>
    </source>
</reference>
<sequence>MQLEENLTRKRGGLLWDKAFSRFGFPVGPRPHRELSDTASDAAYIEATAYYTQVAAVSADWVDLGVYALFDTESNDVTHITGLELINREQPNTLIGYGLPGGRARQEIIDIHLLTFEGFTVSGKSGQIYGIQGLHEQKKSRWIGKSRGAFRLLSLALLISVASKHTFM</sequence>
<name>A0A1Q5T885_9EURO</name>